<dbReference type="InterPro" id="IPR000782">
    <property type="entry name" value="FAS1_domain"/>
</dbReference>
<evidence type="ECO:0000256" key="6">
    <source>
        <dbReference type="ARBA" id="ARBA00022974"/>
    </source>
</evidence>
<evidence type="ECO:0000313" key="14">
    <source>
        <dbReference type="EMBL" id="MQL88696.1"/>
    </source>
</evidence>
<keyword evidence="5 12" id="KW-0732">Signal</keyword>
<proteinExistence type="inferred from homology"/>
<feature type="region of interest" description="Disordered" evidence="11">
    <location>
        <begin position="190"/>
        <end position="280"/>
    </location>
</feature>
<evidence type="ECO:0000256" key="3">
    <source>
        <dbReference type="ARBA" id="ARBA00022475"/>
    </source>
</evidence>
<dbReference type="Proteomes" id="UP000652761">
    <property type="component" value="Unassembled WGS sequence"/>
</dbReference>
<keyword evidence="15" id="KW-1185">Reference proteome</keyword>
<organism evidence="14 15">
    <name type="scientific">Colocasia esculenta</name>
    <name type="common">Wild taro</name>
    <name type="synonym">Arum esculentum</name>
    <dbReference type="NCBI Taxonomy" id="4460"/>
    <lineage>
        <taxon>Eukaryota</taxon>
        <taxon>Viridiplantae</taxon>
        <taxon>Streptophyta</taxon>
        <taxon>Embryophyta</taxon>
        <taxon>Tracheophyta</taxon>
        <taxon>Spermatophyta</taxon>
        <taxon>Magnoliopsida</taxon>
        <taxon>Liliopsida</taxon>
        <taxon>Araceae</taxon>
        <taxon>Aroideae</taxon>
        <taxon>Colocasieae</taxon>
        <taxon>Colocasia</taxon>
    </lineage>
</organism>
<evidence type="ECO:0000256" key="12">
    <source>
        <dbReference type="SAM" id="SignalP"/>
    </source>
</evidence>
<feature type="compositionally biased region" description="Low complexity" evidence="11">
    <location>
        <begin position="242"/>
        <end position="280"/>
    </location>
</feature>
<dbReference type="OrthoDB" id="694090at2759"/>
<evidence type="ECO:0000256" key="8">
    <source>
        <dbReference type="ARBA" id="ARBA00023180"/>
    </source>
</evidence>
<dbReference type="InterPro" id="IPR033254">
    <property type="entry name" value="Plant_FLA"/>
</dbReference>
<dbReference type="PROSITE" id="PS50213">
    <property type="entry name" value="FAS1"/>
    <property type="match status" value="2"/>
</dbReference>
<gene>
    <name evidence="14" type="ORF">Taro_021263</name>
</gene>
<feature type="domain" description="FAS1" evidence="13">
    <location>
        <begin position="29"/>
        <end position="156"/>
    </location>
</feature>
<feature type="domain" description="FAS1" evidence="13">
    <location>
        <begin position="311"/>
        <end position="439"/>
    </location>
</feature>
<evidence type="ECO:0000256" key="1">
    <source>
        <dbReference type="ARBA" id="ARBA00004609"/>
    </source>
</evidence>
<evidence type="ECO:0000259" key="13">
    <source>
        <dbReference type="PROSITE" id="PS50213"/>
    </source>
</evidence>
<dbReference type="SUPFAM" id="SSF82153">
    <property type="entry name" value="FAS1 domain"/>
    <property type="match status" value="2"/>
</dbReference>
<reference evidence="14" key="1">
    <citation type="submission" date="2017-07" db="EMBL/GenBank/DDBJ databases">
        <title>Taro Niue Genome Assembly and Annotation.</title>
        <authorList>
            <person name="Atibalentja N."/>
            <person name="Keating K."/>
            <person name="Fields C.J."/>
        </authorList>
    </citation>
    <scope>NUCLEOTIDE SEQUENCE</scope>
    <source>
        <strain evidence="14">Niue_2</strain>
        <tissue evidence="14">Leaf</tissue>
    </source>
</reference>
<dbReference type="InterPro" id="IPR036378">
    <property type="entry name" value="FAS1_dom_sf"/>
</dbReference>
<evidence type="ECO:0000256" key="2">
    <source>
        <dbReference type="ARBA" id="ARBA00007843"/>
    </source>
</evidence>
<keyword evidence="6" id="KW-0654">Proteoglycan</keyword>
<evidence type="ECO:0000256" key="5">
    <source>
        <dbReference type="ARBA" id="ARBA00022729"/>
    </source>
</evidence>
<dbReference type="Gene3D" id="2.30.180.10">
    <property type="entry name" value="FAS1 domain"/>
    <property type="match status" value="2"/>
</dbReference>
<protein>
    <recommendedName>
        <fullName evidence="13">FAS1 domain-containing protein</fullName>
    </recommendedName>
</protein>
<evidence type="ECO:0000256" key="9">
    <source>
        <dbReference type="ARBA" id="ARBA00023288"/>
    </source>
</evidence>
<keyword evidence="4" id="KW-0336">GPI-anchor</keyword>
<feature type="signal peptide" evidence="12">
    <location>
        <begin position="1"/>
        <end position="29"/>
    </location>
</feature>
<dbReference type="FunFam" id="2.30.180.10:FF:000015">
    <property type="entry name" value="Fasciclin-like arabinogalactan protein 3"/>
    <property type="match status" value="2"/>
</dbReference>
<dbReference type="Pfam" id="PF02469">
    <property type="entry name" value="Fasciclin"/>
    <property type="match status" value="2"/>
</dbReference>
<evidence type="ECO:0000256" key="4">
    <source>
        <dbReference type="ARBA" id="ARBA00022622"/>
    </source>
</evidence>
<evidence type="ECO:0000313" key="15">
    <source>
        <dbReference type="Proteomes" id="UP000652761"/>
    </source>
</evidence>
<dbReference type="AlphaFoldDB" id="A0A843V0V5"/>
<dbReference type="PANTHER" id="PTHR32382">
    <property type="entry name" value="FASCICLIN-LIKE ARABINOGALACTAN PROTEIN"/>
    <property type="match status" value="1"/>
</dbReference>
<dbReference type="GO" id="GO:0098552">
    <property type="term" value="C:side of membrane"/>
    <property type="evidence" value="ECO:0007669"/>
    <property type="project" value="UniProtKB-KW"/>
</dbReference>
<comment type="similarity">
    <text evidence="2">Belongs to the fasciclin-like AGP family.</text>
</comment>
<dbReference type="GO" id="GO:0005886">
    <property type="term" value="C:plasma membrane"/>
    <property type="evidence" value="ECO:0007669"/>
    <property type="project" value="UniProtKB-SubCell"/>
</dbReference>
<evidence type="ECO:0000256" key="7">
    <source>
        <dbReference type="ARBA" id="ARBA00023136"/>
    </source>
</evidence>
<evidence type="ECO:0000256" key="10">
    <source>
        <dbReference type="ARBA" id="ARBA00024686"/>
    </source>
</evidence>
<feature type="region of interest" description="Disordered" evidence="11">
    <location>
        <begin position="464"/>
        <end position="532"/>
    </location>
</feature>
<evidence type="ECO:0000256" key="11">
    <source>
        <dbReference type="SAM" id="MobiDB-lite"/>
    </source>
</evidence>
<comment type="subcellular location">
    <subcellularLocation>
        <location evidence="1">Cell membrane</location>
        <topology evidence="1">Lipid-anchor</topology>
        <topology evidence="1">GPI-anchor</topology>
    </subcellularLocation>
</comment>
<feature type="compositionally biased region" description="Low complexity" evidence="11">
    <location>
        <begin position="190"/>
        <end position="234"/>
    </location>
</feature>
<feature type="chain" id="PRO_5032446346" description="FAS1 domain-containing protein" evidence="12">
    <location>
        <begin position="30"/>
        <end position="532"/>
    </location>
</feature>
<keyword evidence="7" id="KW-0472">Membrane</keyword>
<keyword evidence="9" id="KW-0449">Lipoprotein</keyword>
<name>A0A843V0V5_COLES</name>
<sequence length="532" mass="54812">MAASSYDTTSSSILLLALLLLSCCSAASAFNITKILDQQPDFSAFNSYLTQTQLAAAINGRETITVLAVANGAVSSISGMSVDDMRKVLSVHVVLDYYDDEKLKNLNKKSTILTTLFQSTGVANDQMGFLNVSKTPDGVRLGSAVRGAGLTVDLVKSVASQPYNISVLQVSGVIIPPGIQNTNQTTNSIAAKAPAKAPKGAPSPKKAAAPATNAPSASSQGPAASSPTADSPDASSPPAPAAPSEAPAADSPAPSKSKHASAPAGDSPSDSPKSDAAADAPSAMASRSSAATTTSFLLVTFFFLFSSPAAAFNITRILDQTPDFSTFNNYLSQTKLAAEINRRRTITILAVDNAAVSAALSGQPLEIIREILSVHVILDYYDIPKLRGMKRQSTVLTSLFQSTGLADDEMGFVNLTKTPSGIRLGSAEPGAGLTVDLIKTVAARPYNISVLQVSGVIVPPGIRDMGDDIVTPPPPQTAPAPEKEAPAPAPEAESPDAVSPPAPSGPAEAPEAADSQAQTTRRRHLDMSFSGA</sequence>
<comment type="caution">
    <text evidence="14">The sequence shown here is derived from an EMBL/GenBank/DDBJ whole genome shotgun (WGS) entry which is preliminary data.</text>
</comment>
<keyword evidence="8" id="KW-0325">Glycoprotein</keyword>
<accession>A0A843V0V5</accession>
<dbReference type="PANTHER" id="PTHR32382:SF6">
    <property type="entry name" value="FASCICLIN-LIKE ARABINOGALACTAN PROTEIN 14"/>
    <property type="match status" value="1"/>
</dbReference>
<keyword evidence="3" id="KW-1003">Cell membrane</keyword>
<dbReference type="EMBL" id="NMUH01001081">
    <property type="protein sequence ID" value="MQL88696.1"/>
    <property type="molecule type" value="Genomic_DNA"/>
</dbReference>
<comment type="function">
    <text evidence="10">May be a cell surface adhesion protein.</text>
</comment>